<dbReference type="EMBL" id="LKAM01000022">
    <property type="protein sequence ID" value="KUM45273.1"/>
    <property type="molecule type" value="Genomic_DNA"/>
</dbReference>
<sequence>MHPGSLGPGFSPDEIIRYCIEPFSVIDDSTRESSSSSSSHSASSSDVKYRLHFMFEVSVYFYPYYLE</sequence>
<accession>A0A117NFI6</accession>
<protein>
    <submittedName>
        <fullName evidence="1">Uncharacterized protein</fullName>
    </submittedName>
</protein>
<organism evidence="1">
    <name type="scientific">Picea glauca</name>
    <name type="common">White spruce</name>
    <name type="synonym">Pinus glauca</name>
    <dbReference type="NCBI Taxonomy" id="3330"/>
    <lineage>
        <taxon>Eukaryota</taxon>
        <taxon>Viridiplantae</taxon>
        <taxon>Streptophyta</taxon>
        <taxon>Embryophyta</taxon>
        <taxon>Tracheophyta</taxon>
        <taxon>Spermatophyta</taxon>
        <taxon>Pinopsida</taxon>
        <taxon>Pinidae</taxon>
        <taxon>Conifers I</taxon>
        <taxon>Pinales</taxon>
        <taxon>Pinaceae</taxon>
        <taxon>Picea</taxon>
    </lineage>
</organism>
<name>A0A117NFI6_PICGL</name>
<evidence type="ECO:0000313" key="1">
    <source>
        <dbReference type="EMBL" id="KUM45273.1"/>
    </source>
</evidence>
<geneLocation type="mitochondrion" evidence="1"/>
<gene>
    <name evidence="1" type="ORF">ABT39_MTgene3513</name>
</gene>
<proteinExistence type="predicted"/>
<keyword evidence="1" id="KW-0496">Mitochondrion</keyword>
<reference evidence="1" key="1">
    <citation type="journal article" date="2015" name="Genome Biol. Evol.">
        <title>Organellar Genomes of White Spruce (Picea glauca): Assembly and Annotation.</title>
        <authorList>
            <person name="Jackman S.D."/>
            <person name="Warren R.L."/>
            <person name="Gibb E.A."/>
            <person name="Vandervalk B.P."/>
            <person name="Mohamadi H."/>
            <person name="Chu J."/>
            <person name="Raymond A."/>
            <person name="Pleasance S."/>
            <person name="Coope R."/>
            <person name="Wildung M.R."/>
            <person name="Ritland C.E."/>
            <person name="Bousquet J."/>
            <person name="Jones S.J."/>
            <person name="Bohlmann J."/>
            <person name="Birol I."/>
        </authorList>
    </citation>
    <scope>NUCLEOTIDE SEQUENCE [LARGE SCALE GENOMIC DNA]</scope>
    <source>
        <tissue evidence="1">Flushing bud</tissue>
    </source>
</reference>
<dbReference type="AlphaFoldDB" id="A0A117NFI6"/>
<comment type="caution">
    <text evidence="1">The sequence shown here is derived from an EMBL/GenBank/DDBJ whole genome shotgun (WGS) entry which is preliminary data.</text>
</comment>